<dbReference type="RefSeq" id="WP_153247789.1">
    <property type="nucleotide sequence ID" value="NZ_CP044205.1"/>
</dbReference>
<evidence type="ECO:0000313" key="1">
    <source>
        <dbReference type="EMBL" id="QFY41806.1"/>
    </source>
</evidence>
<proteinExistence type="predicted"/>
<dbReference type="AlphaFoldDB" id="A0A5Q0BJ04"/>
<accession>A0A5Q0BJ04</accession>
<keyword evidence="2" id="KW-1185">Reference proteome</keyword>
<protein>
    <submittedName>
        <fullName evidence="1">ATPase</fullName>
    </submittedName>
</protein>
<dbReference type="EMBL" id="CP044205">
    <property type="protein sequence ID" value="QFY41806.1"/>
    <property type="molecule type" value="Genomic_DNA"/>
</dbReference>
<dbReference type="InParanoid" id="A0A5Q0BJ04"/>
<evidence type="ECO:0000313" key="2">
    <source>
        <dbReference type="Proteomes" id="UP000325755"/>
    </source>
</evidence>
<dbReference type="NCBIfam" id="NF040826">
    <property type="entry name" value="lxa_BCAM0308"/>
    <property type="match status" value="1"/>
</dbReference>
<dbReference type="KEGG" id="mmob:F6R98_03490"/>
<gene>
    <name evidence="1" type="ORF">F6R98_03490</name>
</gene>
<dbReference type="OrthoDB" id="9785278at2"/>
<dbReference type="InterPro" id="IPR047706">
    <property type="entry name" value="BCAM0308-like"/>
</dbReference>
<name>A0A5Q0BJ04_9GAMM</name>
<organism evidence="1 2">
    <name type="scientific">Candidatus Methylospira mobilis</name>
    <dbReference type="NCBI Taxonomy" id="1808979"/>
    <lineage>
        <taxon>Bacteria</taxon>
        <taxon>Pseudomonadati</taxon>
        <taxon>Pseudomonadota</taxon>
        <taxon>Gammaproteobacteria</taxon>
        <taxon>Methylococcales</taxon>
        <taxon>Methylococcaceae</taxon>
        <taxon>Candidatus Methylospira</taxon>
    </lineage>
</organism>
<reference evidence="1 2" key="1">
    <citation type="submission" date="2019-09" db="EMBL/GenBank/DDBJ databases">
        <title>Ecophysiology of the spiral-shaped methanotroph Methylospira mobilis as revealed by the complete genome sequence.</title>
        <authorList>
            <person name="Oshkin I.Y."/>
            <person name="Dedysh S.N."/>
            <person name="Miroshnikov K."/>
            <person name="Danilova O.V."/>
            <person name="Hakobyan A."/>
            <person name="Liesack W."/>
        </authorList>
    </citation>
    <scope>NUCLEOTIDE SEQUENCE [LARGE SCALE GENOMIC DNA]</scope>
    <source>
        <strain evidence="1 2">Shm1</strain>
    </source>
</reference>
<sequence>MSYPSESLDISHCAREHHDRLPREWRHDTYKSTIKPDEPVVCPTCRAFFHEGHWQWGDTPSHAHESQCPACHRIADHMPAGFVSISGAFFNVHRDEIEHLIHNVEKQQKAEHPLKRLIKIEAITDGNGILITLTDPHLAHDIGEALHSAYKGEVHYEYQKEEYTTRVSWRRDAL</sequence>
<dbReference type="Proteomes" id="UP000325755">
    <property type="component" value="Chromosome"/>
</dbReference>